<name>A0A4U7B096_9PEZI</name>
<comment type="similarity">
    <text evidence="1 5">Belongs to the peptidase S8 family.</text>
</comment>
<dbReference type="PANTHER" id="PTHR43806">
    <property type="entry name" value="PEPTIDASE S8"/>
    <property type="match status" value="1"/>
</dbReference>
<dbReference type="SUPFAM" id="SSF52743">
    <property type="entry name" value="Subtilisin-like"/>
    <property type="match status" value="1"/>
</dbReference>
<evidence type="ECO:0000256" key="6">
    <source>
        <dbReference type="SAM" id="MobiDB-lite"/>
    </source>
</evidence>
<feature type="region of interest" description="Disordered" evidence="6">
    <location>
        <begin position="75"/>
        <end position="137"/>
    </location>
</feature>
<comment type="caution">
    <text evidence="8">The sequence shown here is derived from an EMBL/GenBank/DDBJ whole genome shotgun (WGS) entry which is preliminary data.</text>
</comment>
<accession>A0A4U7B096</accession>
<evidence type="ECO:0000256" key="3">
    <source>
        <dbReference type="ARBA" id="ARBA00022801"/>
    </source>
</evidence>
<dbReference type="Gene3D" id="3.40.50.200">
    <property type="entry name" value="Peptidase S8/S53 domain"/>
    <property type="match status" value="1"/>
</dbReference>
<feature type="compositionally biased region" description="Polar residues" evidence="6">
    <location>
        <begin position="99"/>
        <end position="114"/>
    </location>
</feature>
<feature type="active site" description="Charge relay system" evidence="5">
    <location>
        <position position="222"/>
    </location>
</feature>
<dbReference type="InterPro" id="IPR050131">
    <property type="entry name" value="Peptidase_S8_subtilisin-like"/>
</dbReference>
<dbReference type="GO" id="GO:0006508">
    <property type="term" value="P:proteolysis"/>
    <property type="evidence" value="ECO:0007669"/>
    <property type="project" value="UniProtKB-KW"/>
</dbReference>
<proteinExistence type="inferred from homology"/>
<protein>
    <submittedName>
        <fullName evidence="8">Cuticle-degrading protease-like protein</fullName>
    </submittedName>
</protein>
<feature type="domain" description="Peptidase S8/S53" evidence="7">
    <location>
        <begin position="259"/>
        <end position="432"/>
    </location>
</feature>
<evidence type="ECO:0000256" key="1">
    <source>
        <dbReference type="ARBA" id="ARBA00011073"/>
    </source>
</evidence>
<feature type="region of interest" description="Disordered" evidence="6">
    <location>
        <begin position="1"/>
        <end position="33"/>
    </location>
</feature>
<dbReference type="AlphaFoldDB" id="A0A4U7B096"/>
<gene>
    <name evidence="8" type="ORF">C1H76_3331</name>
</gene>
<dbReference type="GO" id="GO:0004252">
    <property type="term" value="F:serine-type endopeptidase activity"/>
    <property type="evidence" value="ECO:0007669"/>
    <property type="project" value="UniProtKB-UniRule"/>
</dbReference>
<evidence type="ECO:0000256" key="5">
    <source>
        <dbReference type="PROSITE-ProRule" id="PRU01240"/>
    </source>
</evidence>
<dbReference type="EMBL" id="PTQR01000040">
    <property type="protein sequence ID" value="TKX24423.1"/>
    <property type="molecule type" value="Genomic_DNA"/>
</dbReference>
<organism evidence="8 9">
    <name type="scientific">Elsinoe australis</name>
    <dbReference type="NCBI Taxonomy" id="40998"/>
    <lineage>
        <taxon>Eukaryota</taxon>
        <taxon>Fungi</taxon>
        <taxon>Dikarya</taxon>
        <taxon>Ascomycota</taxon>
        <taxon>Pezizomycotina</taxon>
        <taxon>Dothideomycetes</taxon>
        <taxon>Dothideomycetidae</taxon>
        <taxon>Myriangiales</taxon>
        <taxon>Elsinoaceae</taxon>
        <taxon>Elsinoe</taxon>
    </lineage>
</organism>
<feature type="compositionally biased region" description="Polar residues" evidence="6">
    <location>
        <begin position="12"/>
        <end position="33"/>
    </location>
</feature>
<evidence type="ECO:0000313" key="8">
    <source>
        <dbReference type="EMBL" id="TKX24423.1"/>
    </source>
</evidence>
<evidence type="ECO:0000259" key="7">
    <source>
        <dbReference type="Pfam" id="PF00082"/>
    </source>
</evidence>
<dbReference type="PROSITE" id="PS51892">
    <property type="entry name" value="SUBTILASE"/>
    <property type="match status" value="1"/>
</dbReference>
<evidence type="ECO:0000256" key="4">
    <source>
        <dbReference type="ARBA" id="ARBA00022825"/>
    </source>
</evidence>
<feature type="compositionally biased region" description="Polar residues" evidence="6">
    <location>
        <begin position="122"/>
        <end position="134"/>
    </location>
</feature>
<evidence type="ECO:0000313" key="9">
    <source>
        <dbReference type="Proteomes" id="UP000308133"/>
    </source>
</evidence>
<dbReference type="Pfam" id="PF00082">
    <property type="entry name" value="Peptidase_S8"/>
    <property type="match status" value="1"/>
</dbReference>
<keyword evidence="4 5" id="KW-0720">Serine protease</keyword>
<dbReference type="PANTHER" id="PTHR43806:SF11">
    <property type="entry name" value="CEREVISIN-RELATED"/>
    <property type="match status" value="1"/>
</dbReference>
<dbReference type="InterPro" id="IPR000209">
    <property type="entry name" value="Peptidase_S8/S53_dom"/>
</dbReference>
<sequence>MSRPFARLPAAGSSSNATIPIHNHTTSPPSEKTSNIQHYFAFIKPGTEMGDFESLKDTLRSDTVEHPGYEIITIGPDGRPKDLHHGLNHHSSPAAEVPTKSSTLASFNSGQSVPESPRAVNPHTSPTPSTSQEMSPLPQESLGSIIMVRFQLLKELSQSEIDDIRKQPCVESFDKDGALNDYKASSQTFSNTSDIDGNYFNPDVPQAHSGHGTVAYVLDGWDSRTTTSDVDLIKEEFQDRVDYLPFNPMPTGTPSSHDSATHNKDRAHGLAVASVIAGSQGVVRGARVVPVKVLLDESSKAFSALSLALNLGASMFERPDALHKAITRLANDGVLCVVAAGNSYRDAKLYIPAYHPDVLVVGSAQEFREPEYANHGPRVDILAPHHAFTVSSKPEHIYGTSFAPPRIAATALQIMSSRTKPILSVQQLKAEVLELGIRDKLQLRPQSANLLGCPYR</sequence>
<keyword evidence="2 5" id="KW-0645">Protease</keyword>
<feature type="active site" description="Charge relay system" evidence="5">
    <location>
        <position position="268"/>
    </location>
</feature>
<evidence type="ECO:0000256" key="2">
    <source>
        <dbReference type="ARBA" id="ARBA00022670"/>
    </source>
</evidence>
<reference evidence="8 9" key="1">
    <citation type="submission" date="2018-02" db="EMBL/GenBank/DDBJ databases">
        <title>Draft genome sequences of Elsinoe sp., causing black scab on jojoba.</title>
        <authorList>
            <person name="Stodart B."/>
            <person name="Jeffress S."/>
            <person name="Ash G."/>
            <person name="Arun Chinnappa K."/>
        </authorList>
    </citation>
    <scope>NUCLEOTIDE SEQUENCE [LARGE SCALE GENOMIC DNA]</scope>
    <source>
        <strain evidence="8 9">Hillstone_2</strain>
    </source>
</reference>
<feature type="active site" description="Charge relay system" evidence="5">
    <location>
        <position position="401"/>
    </location>
</feature>
<dbReference type="InterPro" id="IPR036852">
    <property type="entry name" value="Peptidase_S8/S53_dom_sf"/>
</dbReference>
<dbReference type="Proteomes" id="UP000308133">
    <property type="component" value="Unassembled WGS sequence"/>
</dbReference>
<keyword evidence="3 5" id="KW-0378">Hydrolase</keyword>